<dbReference type="GO" id="GO:0005886">
    <property type="term" value="C:plasma membrane"/>
    <property type="evidence" value="ECO:0007669"/>
    <property type="project" value="UniProtKB-SubCell"/>
</dbReference>
<dbReference type="Pfam" id="PF00168">
    <property type="entry name" value="C2"/>
    <property type="match status" value="2"/>
</dbReference>
<evidence type="ECO:0000256" key="1">
    <source>
        <dbReference type="ARBA" id="ARBA00004123"/>
    </source>
</evidence>
<evidence type="ECO:0000259" key="20">
    <source>
        <dbReference type="PROSITE" id="PS50234"/>
    </source>
</evidence>
<comment type="function">
    <text evidence="15">Calcium-dependent phospholipid-binding protein that plays a role in ERBB2-mediated tumor cell migration in response to growth factor heregulin stimulation.</text>
</comment>
<keyword evidence="9" id="KW-0479">Metal-binding</keyword>
<dbReference type="GO" id="GO:0005925">
    <property type="term" value="C:focal adhesion"/>
    <property type="evidence" value="ECO:0007669"/>
    <property type="project" value="UniProtKB-SubCell"/>
</dbReference>
<dbReference type="EMBL" id="OV725082">
    <property type="protein sequence ID" value="CAH1406442.1"/>
    <property type="molecule type" value="Genomic_DNA"/>
</dbReference>
<dbReference type="SMART" id="SM00239">
    <property type="entry name" value="C2"/>
    <property type="match status" value="2"/>
</dbReference>
<dbReference type="PANTHER" id="PTHR10857:SF106">
    <property type="entry name" value="C2 DOMAIN-CONTAINING PROTEIN"/>
    <property type="match status" value="1"/>
</dbReference>
<dbReference type="InterPro" id="IPR002035">
    <property type="entry name" value="VWF_A"/>
</dbReference>
<dbReference type="CDD" id="cd04048">
    <property type="entry name" value="C2A_Copine"/>
    <property type="match status" value="1"/>
</dbReference>
<dbReference type="GO" id="GO:0071277">
    <property type="term" value="P:cellular response to calcium ion"/>
    <property type="evidence" value="ECO:0007669"/>
    <property type="project" value="TreeGrafter"/>
</dbReference>
<dbReference type="OrthoDB" id="5855668at2759"/>
<dbReference type="GO" id="GO:0046872">
    <property type="term" value="F:metal ion binding"/>
    <property type="evidence" value="ECO:0007669"/>
    <property type="project" value="UniProtKB-KW"/>
</dbReference>
<dbReference type="CDD" id="cd04047">
    <property type="entry name" value="C2B_Copine"/>
    <property type="match status" value="1"/>
</dbReference>
<dbReference type="InterPro" id="IPR010734">
    <property type="entry name" value="Copine_C"/>
</dbReference>
<evidence type="ECO:0000256" key="18">
    <source>
        <dbReference type="ARBA" id="ARBA00076171"/>
    </source>
</evidence>
<comment type="subunit">
    <text evidence="16">Monomer. Interacts with ERBB2 (preferentially with the tyrosine phosphorylated form); this interaction occurs at the cell membrane and is increased in a growth factor heregulin-dependent manner. Interacts with SHC1; this interaction may mediate the binding of CPNE3 with ERBB2. Interacts with RACK1.</text>
</comment>
<dbReference type="FunFam" id="2.60.40.150:FF:000099">
    <property type="entry name" value="Copine 3"/>
    <property type="match status" value="1"/>
</dbReference>
<feature type="domain" description="C2" evidence="19">
    <location>
        <begin position="1"/>
        <end position="116"/>
    </location>
</feature>
<evidence type="ECO:0000256" key="11">
    <source>
        <dbReference type="ARBA" id="ARBA00022837"/>
    </source>
</evidence>
<evidence type="ECO:0000256" key="8">
    <source>
        <dbReference type="ARBA" id="ARBA00022553"/>
    </source>
</evidence>
<evidence type="ECO:0000256" key="13">
    <source>
        <dbReference type="ARBA" id="ARBA00023136"/>
    </source>
</evidence>
<feature type="domain" description="C2" evidence="19">
    <location>
        <begin position="126"/>
        <end position="249"/>
    </location>
</feature>
<dbReference type="InterPro" id="IPR035892">
    <property type="entry name" value="C2_domain_sf"/>
</dbReference>
<reference evidence="21" key="1">
    <citation type="submission" date="2022-01" db="EMBL/GenBank/DDBJ databases">
        <authorList>
            <person name="King R."/>
        </authorList>
    </citation>
    <scope>NUCLEOTIDE SEQUENCE</scope>
</reference>
<keyword evidence="6" id="KW-1003">Cell membrane</keyword>
<dbReference type="PROSITE" id="PS50004">
    <property type="entry name" value="C2"/>
    <property type="match status" value="2"/>
</dbReference>
<evidence type="ECO:0000256" key="3">
    <source>
        <dbReference type="ARBA" id="ARBA00004246"/>
    </source>
</evidence>
<keyword evidence="11" id="KW-0106">Calcium</keyword>
<dbReference type="FunFam" id="2.60.40.150:FF:000042">
    <property type="entry name" value="Copine 3"/>
    <property type="match status" value="1"/>
</dbReference>
<protein>
    <recommendedName>
        <fullName evidence="17">Copine-3</fullName>
    </recommendedName>
    <alternativeName>
        <fullName evidence="18">Copine III</fullName>
    </alternativeName>
</protein>
<dbReference type="GO" id="GO:0032991">
    <property type="term" value="C:protein-containing complex"/>
    <property type="evidence" value="ECO:0007669"/>
    <property type="project" value="UniProtKB-ARBA"/>
</dbReference>
<evidence type="ECO:0000256" key="4">
    <source>
        <dbReference type="ARBA" id="ARBA00004496"/>
    </source>
</evidence>
<accession>A0A9P0HRP3</accession>
<evidence type="ECO:0000256" key="17">
    <source>
        <dbReference type="ARBA" id="ARBA00074834"/>
    </source>
</evidence>
<evidence type="ECO:0000256" key="12">
    <source>
        <dbReference type="ARBA" id="ARBA00022949"/>
    </source>
</evidence>
<feature type="domain" description="VWFA" evidence="20">
    <location>
        <begin position="290"/>
        <end position="468"/>
    </location>
</feature>
<comment type="subcellular location">
    <subcellularLocation>
        <location evidence="3">Cell junction</location>
        <location evidence="3">Focal adhesion</location>
    </subcellularLocation>
    <subcellularLocation>
        <location evidence="2">Cell membrane</location>
    </subcellularLocation>
    <subcellularLocation>
        <location evidence="4">Cytoplasm</location>
    </subcellularLocation>
    <subcellularLocation>
        <location evidence="1">Nucleus</location>
    </subcellularLocation>
</comment>
<keyword evidence="7" id="KW-0963">Cytoplasm</keyword>
<keyword evidence="14" id="KW-0539">Nucleus</keyword>
<dbReference type="AlphaFoldDB" id="A0A9P0HRP3"/>
<keyword evidence="22" id="KW-1185">Reference proteome</keyword>
<evidence type="ECO:0000256" key="5">
    <source>
        <dbReference type="ARBA" id="ARBA00009048"/>
    </source>
</evidence>
<evidence type="ECO:0000256" key="2">
    <source>
        <dbReference type="ARBA" id="ARBA00004236"/>
    </source>
</evidence>
<dbReference type="InterPro" id="IPR037768">
    <property type="entry name" value="C2B_Copine"/>
</dbReference>
<keyword evidence="8" id="KW-0597">Phosphoprotein</keyword>
<evidence type="ECO:0000313" key="22">
    <source>
        <dbReference type="Proteomes" id="UP001152798"/>
    </source>
</evidence>
<dbReference type="SUPFAM" id="SSF53300">
    <property type="entry name" value="vWA-like"/>
    <property type="match status" value="1"/>
</dbReference>
<evidence type="ECO:0000256" key="16">
    <source>
        <dbReference type="ARBA" id="ARBA00065466"/>
    </source>
</evidence>
<gene>
    <name evidence="21" type="ORF">NEZAVI_LOCUS14371</name>
</gene>
<keyword evidence="10" id="KW-0677">Repeat</keyword>
<dbReference type="GO" id="GO:0005737">
    <property type="term" value="C:cytoplasm"/>
    <property type="evidence" value="ECO:0007669"/>
    <property type="project" value="UniProtKB-SubCell"/>
</dbReference>
<organism evidence="21 22">
    <name type="scientific">Nezara viridula</name>
    <name type="common">Southern green stink bug</name>
    <name type="synonym">Cimex viridulus</name>
    <dbReference type="NCBI Taxonomy" id="85310"/>
    <lineage>
        <taxon>Eukaryota</taxon>
        <taxon>Metazoa</taxon>
        <taxon>Ecdysozoa</taxon>
        <taxon>Arthropoda</taxon>
        <taxon>Hexapoda</taxon>
        <taxon>Insecta</taxon>
        <taxon>Pterygota</taxon>
        <taxon>Neoptera</taxon>
        <taxon>Paraneoptera</taxon>
        <taxon>Hemiptera</taxon>
        <taxon>Heteroptera</taxon>
        <taxon>Panheteroptera</taxon>
        <taxon>Pentatomomorpha</taxon>
        <taxon>Pentatomoidea</taxon>
        <taxon>Pentatomidae</taxon>
        <taxon>Pentatominae</taxon>
        <taxon>Nezara</taxon>
    </lineage>
</organism>
<dbReference type="GO" id="GO:0005634">
    <property type="term" value="C:nucleus"/>
    <property type="evidence" value="ECO:0007669"/>
    <property type="project" value="UniProtKB-SubCell"/>
</dbReference>
<keyword evidence="12" id="KW-0965">Cell junction</keyword>
<evidence type="ECO:0000313" key="21">
    <source>
        <dbReference type="EMBL" id="CAH1406442.1"/>
    </source>
</evidence>
<dbReference type="Gene3D" id="2.60.40.150">
    <property type="entry name" value="C2 domain"/>
    <property type="match status" value="2"/>
</dbReference>
<evidence type="ECO:0000256" key="7">
    <source>
        <dbReference type="ARBA" id="ARBA00022490"/>
    </source>
</evidence>
<name>A0A9P0HRP3_NEZVI</name>
<dbReference type="InterPro" id="IPR000008">
    <property type="entry name" value="C2_dom"/>
</dbReference>
<dbReference type="Proteomes" id="UP001152798">
    <property type="component" value="Chromosome 6"/>
</dbReference>
<evidence type="ECO:0000259" key="19">
    <source>
        <dbReference type="PROSITE" id="PS50004"/>
    </source>
</evidence>
<dbReference type="SUPFAM" id="SSF49562">
    <property type="entry name" value="C2 domain (Calcium/lipid-binding domain, CaLB)"/>
    <property type="match status" value="2"/>
</dbReference>
<evidence type="ECO:0000256" key="6">
    <source>
        <dbReference type="ARBA" id="ARBA00022475"/>
    </source>
</evidence>
<evidence type="ECO:0000256" key="10">
    <source>
        <dbReference type="ARBA" id="ARBA00022737"/>
    </source>
</evidence>
<dbReference type="InterPro" id="IPR036465">
    <property type="entry name" value="vWFA_dom_sf"/>
</dbReference>
<proteinExistence type="inferred from homology"/>
<dbReference type="PANTHER" id="PTHR10857">
    <property type="entry name" value="COPINE"/>
    <property type="match status" value="1"/>
</dbReference>
<dbReference type="Gene3D" id="3.40.50.410">
    <property type="entry name" value="von Willebrand factor, type A domain"/>
    <property type="match status" value="1"/>
</dbReference>
<evidence type="ECO:0000256" key="9">
    <source>
        <dbReference type="ARBA" id="ARBA00022723"/>
    </source>
</evidence>
<evidence type="ECO:0000256" key="14">
    <source>
        <dbReference type="ARBA" id="ARBA00023242"/>
    </source>
</evidence>
<sequence>MMTLPTSEVELFISCRELIVKDVLSKSDPMCVTSIRQFGEDKWIEYHRTECLENTKDPHFAKSLQMTYRFEEQQPLRFEIYDCDSSSTFLGDHDFIGSVTCQLAQIISLGKIEMKLEPRDKSVTTNPGFIQISVEELPSIKDEVTLKIRGADLDKKNWFWKSDPFLEIYKATENAGYLLVYRSETIKNTLDPDWLEFSIPARKLCNGDHFRTLKFICYDWNSSGDHILIGEFSTDLKTIMEKSPSSFKLMKSKKQNKSGYKGSGDIIFEKCILKPINTFVDYIMGGTQLFCTFAIDFTGSNGDPRNRESLHHISETSMNLYEQAIMSVGAIIENYDSDKQFPVLGFGAQLPGGQVSHEFFVNMNPATPYCDRVNGVLQAYRNFISLVISGTAQLYGPTNFASVINHVAKFASSYTDGSSYFILLIITDGIITDMPQTCKAIVNASKLPMSIIIVGVGTADFSAMEQLDGDTVALTAGGEKATRDIVQFVPFSKFVGGSIPWGDLLAREVLAEIPDQFLNYMKINKIPPKPKSATIYPGFVPFCNPGS</sequence>
<dbReference type="PROSITE" id="PS50234">
    <property type="entry name" value="VWFA"/>
    <property type="match status" value="1"/>
</dbReference>
<comment type="similarity">
    <text evidence="5">Belongs to the copine family.</text>
</comment>
<dbReference type="Pfam" id="PF07002">
    <property type="entry name" value="Copine"/>
    <property type="match status" value="1"/>
</dbReference>
<evidence type="ECO:0000256" key="15">
    <source>
        <dbReference type="ARBA" id="ARBA00058857"/>
    </source>
</evidence>
<dbReference type="InterPro" id="IPR045052">
    <property type="entry name" value="Copine"/>
</dbReference>
<dbReference type="GO" id="GO:0005544">
    <property type="term" value="F:calcium-dependent phospholipid binding"/>
    <property type="evidence" value="ECO:0007669"/>
    <property type="project" value="InterPro"/>
</dbReference>
<keyword evidence="13" id="KW-0472">Membrane</keyword>
<dbReference type="SMART" id="SM00327">
    <property type="entry name" value="VWA"/>
    <property type="match status" value="1"/>
</dbReference>